<dbReference type="GO" id="GO:0005829">
    <property type="term" value="C:cytosol"/>
    <property type="evidence" value="ECO:0007669"/>
    <property type="project" value="TreeGrafter"/>
</dbReference>
<evidence type="ECO:0000256" key="3">
    <source>
        <dbReference type="ARBA" id="ARBA00022571"/>
    </source>
</evidence>
<keyword evidence="7" id="KW-1185">Reference proteome</keyword>
<gene>
    <name evidence="6" type="primary">argH</name>
    <name evidence="6" type="ORF">Aglo03_11580</name>
</gene>
<evidence type="ECO:0000259" key="5">
    <source>
        <dbReference type="Pfam" id="PF00206"/>
    </source>
</evidence>
<dbReference type="InterPro" id="IPR000362">
    <property type="entry name" value="Fumarate_lyase_fam"/>
</dbReference>
<dbReference type="Gene3D" id="1.10.275.10">
    <property type="entry name" value="Fumarase/aspartase (N-terminal domain)"/>
    <property type="match status" value="1"/>
</dbReference>
<comment type="caution">
    <text evidence="6">The sequence shown here is derived from an EMBL/GenBank/DDBJ whole genome shotgun (WGS) entry which is preliminary data.</text>
</comment>
<dbReference type="InterPro" id="IPR022761">
    <property type="entry name" value="Fumarate_lyase_N"/>
</dbReference>
<sequence>MTATSGTRLTGRIAERPSAVIDEEVLAPQFRYEVAALLPHYVSVEKVLALEYRRMGLLTDDQAREVGGLLSGARRELAAADPSVNMSDIAFALEQHVRWGLSAPLAAWHVDRSRNDFQACAQVMHLRAGLLEVLDLLLGLWPLADELATAHLSAPMPGHTHFQAAQVITPAFWLTAFTDQVLRGAGRLLSTYDLIDSCPLGAGAMAGQELDWDRERMADLLGFARPTPHALAAVASRGHVLEVTAELSLLGAAISRFGTDLLMWGGSDCQFLDLPDELSGISSAMPQKKNFPVLERVRGKSGHLAAFHTDALLGQRNTPFTNLVEVSKEAGAHAHLALREARSMLRLLTVVLGGLSFRTDRMREACEREYFGGFTLANSLTTRFAVPWRDSQVVVGAFITASLRRRTEPGAADPALLESIAADHGYPITGTEDAVRAAFDVDHALVVKTSAGSTHPDRVRDLLAAQRAEHDRRTRELDERRERATAVDDRVDALLAEGTDA</sequence>
<evidence type="ECO:0000256" key="1">
    <source>
        <dbReference type="ARBA" id="ARBA00004941"/>
    </source>
</evidence>
<keyword evidence="3" id="KW-0055">Arginine biosynthesis</keyword>
<dbReference type="PRINTS" id="PR00149">
    <property type="entry name" value="FUMRATELYASE"/>
</dbReference>
<dbReference type="Gene3D" id="1.10.40.30">
    <property type="entry name" value="Fumarase/aspartase (C-terminal domain)"/>
    <property type="match status" value="1"/>
</dbReference>
<dbReference type="Pfam" id="PF00206">
    <property type="entry name" value="Lyase_1"/>
    <property type="match status" value="1"/>
</dbReference>
<dbReference type="RefSeq" id="WP_285608255.1">
    <property type="nucleotide sequence ID" value="NZ_BSSD01000001.1"/>
</dbReference>
<dbReference type="AlphaFoldDB" id="A0A9W6QIZ1"/>
<feature type="domain" description="Fumarate lyase N-terminal" evidence="5">
    <location>
        <begin position="109"/>
        <end position="302"/>
    </location>
</feature>
<evidence type="ECO:0000313" key="6">
    <source>
        <dbReference type="EMBL" id="GLW90342.1"/>
    </source>
</evidence>
<evidence type="ECO:0000256" key="4">
    <source>
        <dbReference type="ARBA" id="ARBA00023239"/>
    </source>
</evidence>
<dbReference type="InterPro" id="IPR008948">
    <property type="entry name" value="L-Aspartase-like"/>
</dbReference>
<dbReference type="PANTHER" id="PTHR43814:SF1">
    <property type="entry name" value="ARGININOSUCCINATE LYASE"/>
    <property type="match status" value="1"/>
</dbReference>
<reference evidence="6" key="1">
    <citation type="submission" date="2023-02" db="EMBL/GenBank/DDBJ databases">
        <title>Actinokineospora globicatena NBRC 15670.</title>
        <authorList>
            <person name="Ichikawa N."/>
            <person name="Sato H."/>
            <person name="Tonouchi N."/>
        </authorList>
    </citation>
    <scope>NUCLEOTIDE SEQUENCE</scope>
    <source>
        <strain evidence="6">NBRC 15670</strain>
    </source>
</reference>
<dbReference type="EMBL" id="BSSD01000001">
    <property type="protein sequence ID" value="GLW90342.1"/>
    <property type="molecule type" value="Genomic_DNA"/>
</dbReference>
<keyword evidence="4 6" id="KW-0456">Lyase</keyword>
<dbReference type="GO" id="GO:0042450">
    <property type="term" value="P:L-arginine biosynthetic process via ornithine"/>
    <property type="evidence" value="ECO:0007669"/>
    <property type="project" value="InterPro"/>
</dbReference>
<organism evidence="6 7">
    <name type="scientific">Actinokineospora globicatena</name>
    <dbReference type="NCBI Taxonomy" id="103729"/>
    <lineage>
        <taxon>Bacteria</taxon>
        <taxon>Bacillati</taxon>
        <taxon>Actinomycetota</taxon>
        <taxon>Actinomycetes</taxon>
        <taxon>Pseudonocardiales</taxon>
        <taxon>Pseudonocardiaceae</taxon>
        <taxon>Actinokineospora</taxon>
    </lineage>
</organism>
<dbReference type="SUPFAM" id="SSF48557">
    <property type="entry name" value="L-aspartase-like"/>
    <property type="match status" value="1"/>
</dbReference>
<comment type="pathway">
    <text evidence="1">Amino-acid biosynthesis; L-arginine biosynthesis; L-arginine from L-ornithine and carbamoyl phosphate: step 3/3.</text>
</comment>
<protein>
    <recommendedName>
        <fullName evidence="2">argininosuccinate lyase</fullName>
        <ecNumber evidence="2">4.3.2.1</ecNumber>
    </recommendedName>
</protein>
<dbReference type="Gene3D" id="1.20.200.10">
    <property type="entry name" value="Fumarase/aspartase (Central domain)"/>
    <property type="match status" value="1"/>
</dbReference>
<dbReference type="EC" id="4.3.2.1" evidence="2"/>
<evidence type="ECO:0000256" key="2">
    <source>
        <dbReference type="ARBA" id="ARBA00012338"/>
    </source>
</evidence>
<accession>A0A9W6QIZ1</accession>
<dbReference type="GO" id="GO:0004056">
    <property type="term" value="F:argininosuccinate lyase activity"/>
    <property type="evidence" value="ECO:0007669"/>
    <property type="project" value="UniProtKB-EC"/>
</dbReference>
<dbReference type="InterPro" id="IPR024083">
    <property type="entry name" value="Fumarase/histidase_N"/>
</dbReference>
<dbReference type="PANTHER" id="PTHR43814">
    <property type="entry name" value="ARGININOSUCCINATE LYASE"/>
    <property type="match status" value="1"/>
</dbReference>
<dbReference type="Proteomes" id="UP001165042">
    <property type="component" value="Unassembled WGS sequence"/>
</dbReference>
<evidence type="ECO:0000313" key="7">
    <source>
        <dbReference type="Proteomes" id="UP001165042"/>
    </source>
</evidence>
<keyword evidence="3" id="KW-0028">Amino-acid biosynthesis</keyword>
<dbReference type="PRINTS" id="PR00145">
    <property type="entry name" value="ARGSUCLYASE"/>
</dbReference>
<name>A0A9W6QIZ1_9PSEU</name>
<proteinExistence type="predicted"/>
<dbReference type="InterPro" id="IPR009049">
    <property type="entry name" value="Argininosuccinate_lyase"/>
</dbReference>